<dbReference type="EMBL" id="CP006850">
    <property type="protein sequence ID" value="AHH19913.1"/>
    <property type="molecule type" value="Genomic_DNA"/>
</dbReference>
<dbReference type="SUPFAM" id="SSF51735">
    <property type="entry name" value="NAD(P)-binding Rossmann-fold domains"/>
    <property type="match status" value="1"/>
</dbReference>
<dbReference type="InterPro" id="IPR036291">
    <property type="entry name" value="NAD(P)-bd_dom_sf"/>
</dbReference>
<dbReference type="eggNOG" id="COG2423">
    <property type="taxonomic scope" value="Bacteria"/>
</dbReference>
<dbReference type="PANTHER" id="PTHR13812">
    <property type="entry name" value="KETIMINE REDUCTASE MU-CRYSTALLIN"/>
    <property type="match status" value="1"/>
</dbReference>
<dbReference type="PANTHER" id="PTHR13812:SF19">
    <property type="entry name" value="KETIMINE REDUCTASE MU-CRYSTALLIN"/>
    <property type="match status" value="1"/>
</dbReference>
<dbReference type="RefSeq" id="WP_025351302.1">
    <property type="nucleotide sequence ID" value="NZ_CP006850.1"/>
</dbReference>
<reference evidence="1 2" key="1">
    <citation type="journal article" date="2014" name="Appl. Environ. Microbiol.">
        <title>Insights into the Microbial Degradation of Rubber and Gutta-Percha by Analysis of the Complete Genome of Nocardia nova SH22a.</title>
        <authorList>
            <person name="Luo Q."/>
            <person name="Hiessl S."/>
            <person name="Poehlein A."/>
            <person name="Daniel R."/>
            <person name="Steinbuchel A."/>
        </authorList>
    </citation>
    <scope>NUCLEOTIDE SEQUENCE [LARGE SCALE GENOMIC DNA]</scope>
    <source>
        <strain evidence="1">SH22a</strain>
    </source>
</reference>
<dbReference type="GO" id="GO:0005737">
    <property type="term" value="C:cytoplasm"/>
    <property type="evidence" value="ECO:0007669"/>
    <property type="project" value="TreeGrafter"/>
</dbReference>
<organism evidence="1 2">
    <name type="scientific">Nocardia nova SH22a</name>
    <dbReference type="NCBI Taxonomy" id="1415166"/>
    <lineage>
        <taxon>Bacteria</taxon>
        <taxon>Bacillati</taxon>
        <taxon>Actinomycetota</taxon>
        <taxon>Actinomycetes</taxon>
        <taxon>Mycobacteriales</taxon>
        <taxon>Nocardiaceae</taxon>
        <taxon>Nocardia</taxon>
    </lineage>
</organism>
<dbReference type="Proteomes" id="UP000019150">
    <property type="component" value="Chromosome"/>
</dbReference>
<dbReference type="Gene3D" id="3.30.1780.10">
    <property type="entry name" value="ornithine cyclodeaminase, domain 1"/>
    <property type="match status" value="1"/>
</dbReference>
<dbReference type="InterPro" id="IPR023401">
    <property type="entry name" value="ODC_N"/>
</dbReference>
<dbReference type="OrthoDB" id="7209364at2"/>
<dbReference type="InterPro" id="IPR003462">
    <property type="entry name" value="ODC_Mu_crystall"/>
</dbReference>
<keyword evidence="2" id="KW-1185">Reference proteome</keyword>
<evidence type="ECO:0000313" key="2">
    <source>
        <dbReference type="Proteomes" id="UP000019150"/>
    </source>
</evidence>
<protein>
    <submittedName>
        <fullName evidence="1">Putative cyclodeaminase</fullName>
    </submittedName>
</protein>
<dbReference type="Gene3D" id="3.40.50.720">
    <property type="entry name" value="NAD(P)-binding Rossmann-like Domain"/>
    <property type="match status" value="1"/>
</dbReference>
<dbReference type="PATRIC" id="fig|1415166.3.peg.5292"/>
<gene>
    <name evidence="1" type="ORF">NONO_c51290</name>
</gene>
<dbReference type="AlphaFoldDB" id="W5TLU5"/>
<dbReference type="Pfam" id="PF02423">
    <property type="entry name" value="OCD_Mu_crystall"/>
    <property type="match status" value="1"/>
</dbReference>
<dbReference type="STRING" id="1415166.NONO_c51290"/>
<dbReference type="KEGG" id="nno:NONO_c51290"/>
<dbReference type="HOGENOM" id="CLU_042088_2_1_11"/>
<evidence type="ECO:0000313" key="1">
    <source>
        <dbReference type="EMBL" id="AHH19913.1"/>
    </source>
</evidence>
<name>W5TLU5_9NOCA</name>
<sequence length="311" mass="32743">MHQPPWLTEDDVERTVQVSDAIPAVAAAIEHEARNRAGNIAKTMTTWDPSSAAHALGGYDHEAGRVAFKTWVNTPAGAESVLSLFDATNGRILALMESVTLGVIRTAAVSGVATDALSAPDADEMTIVGTGRQALRQVAAVAHVRPLRRVRVWSPTPASRETFSRQIHSELGIKAQTAETLEEAVVDSPVVTTVTRAREPFFPRGILAPGAHFNAIGAILPHAAEFDSAILGDADLIVVDSLANARRASKELIDHFGDDWSSVATLGDVLTGATSRPTSPQLTVFKSMGMGLADLAVANVAADNHKGAPNA</sequence>
<proteinExistence type="predicted"/>
<accession>W5TLU5</accession>
<dbReference type="PIRSF" id="PIRSF001439">
    <property type="entry name" value="CryM"/>
    <property type="match status" value="1"/>
</dbReference>